<dbReference type="PRINTS" id="PR00734">
    <property type="entry name" value="GLHYDRLASE7"/>
</dbReference>
<dbReference type="EMBL" id="RCML01000053">
    <property type="protein sequence ID" value="KAG2995002.1"/>
    <property type="molecule type" value="Genomic_DNA"/>
</dbReference>
<protein>
    <recommendedName>
        <fullName evidence="3">cellulose 1,4-beta-cellobiosidase (non-reducing end)</fullName>
        <ecNumber evidence="3">3.2.1.91</ecNumber>
    </recommendedName>
</protein>
<keyword evidence="8" id="KW-0326">Glycosidase</keyword>
<feature type="region of interest" description="Disordered" evidence="10">
    <location>
        <begin position="76"/>
        <end position="139"/>
    </location>
</feature>
<gene>
    <name evidence="11" type="ORF">PC118_g3223</name>
</gene>
<comment type="similarity">
    <text evidence="2">Belongs to the glycosyl hydrolase 7 (cellulase C) family.</text>
</comment>
<dbReference type="PANTHER" id="PTHR33753:SF2">
    <property type="entry name" value="GLYCOSIDE HYDROLASE FAMILY 7 PROTEIN"/>
    <property type="match status" value="1"/>
</dbReference>
<feature type="compositionally biased region" description="Polar residues" evidence="10">
    <location>
        <begin position="126"/>
        <end position="139"/>
    </location>
</feature>
<evidence type="ECO:0000256" key="5">
    <source>
        <dbReference type="ARBA" id="ARBA00022801"/>
    </source>
</evidence>
<dbReference type="EC" id="3.2.1.91" evidence="3"/>
<keyword evidence="9" id="KW-0624">Polysaccharide degradation</keyword>
<sequence>MGEAMKSGMVLTMSLWTDHAAQVLWLDSDYPVTADPKKPGVSRGTCAKTSGVPKEVIAEQAEATVAFSNIRVGDIGSTVKGVGTSKTTTTKKTTTTPATETANEADPEVGADADPEEVGADADTETGPSTSTSSCKRRH</sequence>
<keyword evidence="4" id="KW-0732">Signal</keyword>
<evidence type="ECO:0000256" key="8">
    <source>
        <dbReference type="ARBA" id="ARBA00023295"/>
    </source>
</evidence>
<evidence type="ECO:0000313" key="12">
    <source>
        <dbReference type="Proteomes" id="UP000697107"/>
    </source>
</evidence>
<evidence type="ECO:0000256" key="4">
    <source>
        <dbReference type="ARBA" id="ARBA00022729"/>
    </source>
</evidence>
<feature type="compositionally biased region" description="Low complexity" evidence="10">
    <location>
        <begin position="77"/>
        <end position="96"/>
    </location>
</feature>
<dbReference type="VEuPathDB" id="FungiDB:PC110_g7120"/>
<evidence type="ECO:0000313" key="11">
    <source>
        <dbReference type="EMBL" id="KAG2995002.1"/>
    </source>
</evidence>
<evidence type="ECO:0000256" key="3">
    <source>
        <dbReference type="ARBA" id="ARBA00012561"/>
    </source>
</evidence>
<keyword evidence="7" id="KW-0119">Carbohydrate metabolism</keyword>
<evidence type="ECO:0000256" key="1">
    <source>
        <dbReference type="ARBA" id="ARBA00001641"/>
    </source>
</evidence>
<dbReference type="AlphaFoldDB" id="A0A8T1GIY0"/>
<evidence type="ECO:0000256" key="7">
    <source>
        <dbReference type="ARBA" id="ARBA00023277"/>
    </source>
</evidence>
<dbReference type="InterPro" id="IPR001722">
    <property type="entry name" value="Glyco_hydro_7"/>
</dbReference>
<dbReference type="GO" id="GO:0016162">
    <property type="term" value="F:cellulose 1,4-beta-cellobiosidase activity"/>
    <property type="evidence" value="ECO:0007669"/>
    <property type="project" value="UniProtKB-EC"/>
</dbReference>
<keyword evidence="5" id="KW-0378">Hydrolase</keyword>
<organism evidence="11 12">
    <name type="scientific">Phytophthora cactorum</name>
    <dbReference type="NCBI Taxonomy" id="29920"/>
    <lineage>
        <taxon>Eukaryota</taxon>
        <taxon>Sar</taxon>
        <taxon>Stramenopiles</taxon>
        <taxon>Oomycota</taxon>
        <taxon>Peronosporomycetes</taxon>
        <taxon>Peronosporales</taxon>
        <taxon>Peronosporaceae</taxon>
        <taxon>Phytophthora</taxon>
    </lineage>
</organism>
<feature type="compositionally biased region" description="Acidic residues" evidence="10">
    <location>
        <begin position="103"/>
        <end position="124"/>
    </location>
</feature>
<dbReference type="Pfam" id="PF00840">
    <property type="entry name" value="Glyco_hydro_7"/>
    <property type="match status" value="1"/>
</dbReference>
<evidence type="ECO:0000256" key="10">
    <source>
        <dbReference type="SAM" id="MobiDB-lite"/>
    </source>
</evidence>
<evidence type="ECO:0000256" key="9">
    <source>
        <dbReference type="ARBA" id="ARBA00023326"/>
    </source>
</evidence>
<dbReference type="PANTHER" id="PTHR33753">
    <property type="entry name" value="1,4-BETA-D-GLUCAN CELLOBIOHYDROLASE B"/>
    <property type="match status" value="1"/>
</dbReference>
<dbReference type="Gene3D" id="2.70.100.10">
    <property type="entry name" value="Glycoside hydrolase, family 7, domain"/>
    <property type="match status" value="1"/>
</dbReference>
<accession>A0A8T1GIY0</accession>
<dbReference type="Proteomes" id="UP000697107">
    <property type="component" value="Unassembled WGS sequence"/>
</dbReference>
<dbReference type="SUPFAM" id="SSF49899">
    <property type="entry name" value="Concanavalin A-like lectins/glucanases"/>
    <property type="match status" value="1"/>
</dbReference>
<keyword evidence="6" id="KW-0136">Cellulose degradation</keyword>
<proteinExistence type="inferred from homology"/>
<reference evidence="11" key="1">
    <citation type="submission" date="2018-10" db="EMBL/GenBank/DDBJ databases">
        <title>Effector identification in a new, highly contiguous assembly of the strawberry crown rot pathogen Phytophthora cactorum.</title>
        <authorList>
            <person name="Armitage A.D."/>
            <person name="Nellist C.F."/>
            <person name="Bates H."/>
            <person name="Vickerstaff R.J."/>
            <person name="Harrison R.J."/>
        </authorList>
    </citation>
    <scope>NUCLEOTIDE SEQUENCE</scope>
    <source>
        <strain evidence="11">P415</strain>
    </source>
</reference>
<dbReference type="InterPro" id="IPR013320">
    <property type="entry name" value="ConA-like_dom_sf"/>
</dbReference>
<name>A0A8T1GIY0_9STRA</name>
<evidence type="ECO:0000256" key="6">
    <source>
        <dbReference type="ARBA" id="ARBA00023001"/>
    </source>
</evidence>
<comment type="caution">
    <text evidence="11">The sequence shown here is derived from an EMBL/GenBank/DDBJ whole genome shotgun (WGS) entry which is preliminary data.</text>
</comment>
<evidence type="ECO:0000256" key="2">
    <source>
        <dbReference type="ARBA" id="ARBA00006044"/>
    </source>
</evidence>
<dbReference type="GO" id="GO:0030245">
    <property type="term" value="P:cellulose catabolic process"/>
    <property type="evidence" value="ECO:0007669"/>
    <property type="project" value="UniProtKB-KW"/>
</dbReference>
<dbReference type="InterPro" id="IPR037019">
    <property type="entry name" value="Glyco_hydro_7_sf"/>
</dbReference>
<comment type="catalytic activity">
    <reaction evidence="1">
        <text>Hydrolysis of (1-&gt;4)-beta-D-glucosidic linkages in cellulose and cellotetraose, releasing cellobiose from the non-reducing ends of the chains.</text>
        <dbReference type="EC" id="3.2.1.91"/>
    </reaction>
</comment>